<evidence type="ECO:0000256" key="7">
    <source>
        <dbReference type="ARBA" id="ARBA00022741"/>
    </source>
</evidence>
<dbReference type="GO" id="GO:0006886">
    <property type="term" value="P:intracellular protein transport"/>
    <property type="evidence" value="ECO:0007669"/>
    <property type="project" value="InterPro"/>
</dbReference>
<evidence type="ECO:0000256" key="16">
    <source>
        <dbReference type="PROSITE-ProRule" id="PRU10141"/>
    </source>
</evidence>
<dbReference type="InterPro" id="IPR017441">
    <property type="entry name" value="Protein_kinase_ATP_BS"/>
</dbReference>
<keyword evidence="8" id="KW-0418">Kinase</keyword>
<keyword evidence="7 16" id="KW-0547">Nucleotide-binding</keyword>
<dbReference type="GO" id="GO:0070206">
    <property type="term" value="P:protein trimerization"/>
    <property type="evidence" value="ECO:0007669"/>
    <property type="project" value="InterPro"/>
</dbReference>
<dbReference type="InterPro" id="IPR011009">
    <property type="entry name" value="Kinase-like_dom_sf"/>
</dbReference>
<dbReference type="FunFam" id="1.10.510.10:FF:000341">
    <property type="entry name" value="Tyrosine-protein kinase receptor"/>
    <property type="match status" value="1"/>
</dbReference>
<dbReference type="SUPFAM" id="SSF48305">
    <property type="entry name" value="Class II MHC-associated invariant chain ectoplasmic trimerization domain"/>
    <property type="match status" value="1"/>
</dbReference>
<dbReference type="InterPro" id="IPR008266">
    <property type="entry name" value="Tyr_kinase_AS"/>
</dbReference>
<dbReference type="CDD" id="cd00063">
    <property type="entry name" value="FN3"/>
    <property type="match status" value="1"/>
</dbReference>
<keyword evidence="14" id="KW-0325">Glycoprotein</keyword>
<dbReference type="GO" id="GO:0004714">
    <property type="term" value="F:transmembrane receptor protein tyrosine kinase activity"/>
    <property type="evidence" value="ECO:0007669"/>
    <property type="project" value="UniProtKB-EC"/>
</dbReference>
<dbReference type="SUPFAM" id="SSF49265">
    <property type="entry name" value="Fibronectin type III"/>
    <property type="match status" value="1"/>
</dbReference>
<accession>M1VPF6</accession>
<feature type="domain" description="Protein kinase" evidence="20">
    <location>
        <begin position="404"/>
        <end position="681"/>
    </location>
</feature>
<keyword evidence="6" id="KW-0677">Repeat</keyword>
<evidence type="ECO:0000256" key="4">
    <source>
        <dbReference type="ARBA" id="ARBA00022692"/>
    </source>
</evidence>
<evidence type="ECO:0000256" key="14">
    <source>
        <dbReference type="ARBA" id="ARBA00023180"/>
    </source>
</evidence>
<dbReference type="PANTHER" id="PTHR24416">
    <property type="entry name" value="TYROSINE-PROTEIN KINASE RECEPTOR"/>
    <property type="match status" value="1"/>
</dbReference>
<dbReference type="FunFam" id="2.60.40.10:FF:001074">
    <property type="entry name" value="Tyrosine-protein kinase receptor"/>
    <property type="match status" value="1"/>
</dbReference>
<dbReference type="Gene3D" id="1.10.510.10">
    <property type="entry name" value="Transferase(Phosphotransferase) domain 1"/>
    <property type="match status" value="1"/>
</dbReference>
<keyword evidence="11 19" id="KW-0472">Membrane</keyword>
<dbReference type="EMBL" id="AB795244">
    <property type="protein sequence ID" value="BAM95197.1"/>
    <property type="molecule type" value="mRNA"/>
</dbReference>
<dbReference type="InterPro" id="IPR015386">
    <property type="entry name" value="MHC_II-assoc_invar/CLIP_MHC-bd"/>
</dbReference>
<evidence type="ECO:0000256" key="10">
    <source>
        <dbReference type="ARBA" id="ARBA00022989"/>
    </source>
</evidence>
<feature type="compositionally biased region" description="Basic and acidic residues" evidence="18">
    <location>
        <begin position="8"/>
        <end position="22"/>
    </location>
</feature>
<keyword evidence="13 17" id="KW-0675">Receptor</keyword>
<dbReference type="AlphaFoldDB" id="M1VPF6"/>
<dbReference type="GO" id="GO:0006955">
    <property type="term" value="P:immune response"/>
    <property type="evidence" value="ECO:0007669"/>
    <property type="project" value="InterPro"/>
</dbReference>
<evidence type="ECO:0000256" key="17">
    <source>
        <dbReference type="RuleBase" id="RU000312"/>
    </source>
</evidence>
<dbReference type="PROSITE" id="PS00239">
    <property type="entry name" value="RECEPTOR_TYR_KIN_II"/>
    <property type="match status" value="1"/>
</dbReference>
<evidence type="ECO:0000256" key="15">
    <source>
        <dbReference type="ARBA" id="ARBA00051243"/>
    </source>
</evidence>
<keyword evidence="10 19" id="KW-1133">Transmembrane helix</keyword>
<dbReference type="IntAct" id="M1VPF6">
    <property type="interactions" value="1"/>
</dbReference>
<dbReference type="PANTHER" id="PTHR24416:SF527">
    <property type="entry name" value="PROTO-ONCOGENE TYROSINE-PROTEIN KINASE ROS"/>
    <property type="match status" value="1"/>
</dbReference>
<dbReference type="Pfam" id="PF07714">
    <property type="entry name" value="PK_Tyr_Ser-Thr"/>
    <property type="match status" value="1"/>
</dbReference>
<evidence type="ECO:0000256" key="1">
    <source>
        <dbReference type="ARBA" id="ARBA00004479"/>
    </source>
</evidence>
<dbReference type="FunFam" id="1.10.870.10:FF:000001">
    <property type="entry name" value="HLA class II histocompatibility antigen gamma chain"/>
    <property type="match status" value="1"/>
</dbReference>
<evidence type="ECO:0000256" key="11">
    <source>
        <dbReference type="ARBA" id="ARBA00023136"/>
    </source>
</evidence>
<comment type="similarity">
    <text evidence="17">Belongs to the protein kinase superfamily. Tyr protein kinase family. Insulin receptor subfamily.</text>
</comment>
<evidence type="ECO:0000256" key="9">
    <source>
        <dbReference type="ARBA" id="ARBA00022840"/>
    </source>
</evidence>
<keyword evidence="2 17" id="KW-0597">Phosphoprotein</keyword>
<dbReference type="SMART" id="SM00219">
    <property type="entry name" value="TyrKc"/>
    <property type="match status" value="1"/>
</dbReference>
<reference evidence="21" key="2">
    <citation type="submission" date="2013-03" db="EMBL/GenBank/DDBJ databases">
        <authorList>
            <person name="Dobashi A."/>
            <person name="Takeuchi K."/>
            <person name="Togashi Y."/>
            <person name="Sakata S."/>
            <person name="Hatano S."/>
            <person name="Asaka R."/>
        </authorList>
    </citation>
    <scope>NUCLEOTIDE SEQUENCE</scope>
    <source>
        <tissue evidence="21">Lung</tissue>
    </source>
</reference>
<evidence type="ECO:0000256" key="12">
    <source>
        <dbReference type="ARBA" id="ARBA00023137"/>
    </source>
</evidence>
<dbReference type="PROSITE" id="PS00109">
    <property type="entry name" value="PROTEIN_KINASE_TYR"/>
    <property type="match status" value="1"/>
</dbReference>
<dbReference type="InterPro" id="IPR036613">
    <property type="entry name" value="MHCII_invariant_trimer_sf"/>
</dbReference>
<dbReference type="PROSITE" id="PS00107">
    <property type="entry name" value="PROTEIN_KINASE_ATP"/>
    <property type="match status" value="1"/>
</dbReference>
<dbReference type="SUPFAM" id="SSF56112">
    <property type="entry name" value="Protein kinase-like (PK-like)"/>
    <property type="match status" value="1"/>
</dbReference>
<sequence>MHRRRSRSCREDQKPVMDDQRDLISNNEQLPMLGRRPGAPESKCSRGALYTGFSILVTLLLAGQATTAYFLYQQQGRLDKLTVTSQNLQLENLRMKLPKPPKPVSKMRMATPLLMQALPMGALPQGPMQNATKYGNMTEDHVMHLLQNADPLKVYPPLKGSFPENLRHLKNTMETIDWKVFESWMHHWLLFEMSRHSLEQKPTDAPPKAGVPNKPGIPKLLEGSKNSIQWEKAEDNGCRITYYILEIRKSTSNNLQNQNLRWKMTFNGSCSSVCTWKSKNLKGIFQFRVVAANNLGFGEYSGISENIILVGDDFWIPETSFILTIIVGIFLVVTIPLTFVWHRRLKNQKSAKEGVTVLINEDKELAELRGLAAGVGLANACYAIHTLPTQEEIENLPAFPREKLTLRLLLGSGAFGEVYEGTAVDILGVGSGEIKVAVKTLKKGSTDQEKIEFLKEAHLMSKFNHPNILKQLGVCLLNEPQYIILELMEGGDLLTYLRKARMATFYGPLLTLVDLVDLCVDISKGCVYLERMHFIHRDLAARNCLVSVKDYTSPRIVKIGDFGLARDIYKNDYYRKRGEGLLPVRWMAPESLMDGIFTTQSDVWSFGILIWEILTLGHQPYPAHSNLDVLNYVQTGGRLEPPRNCPDDLWNLMTQCWAQEPDQRPTFHRIQDQLQLFRNFFLNSIYKSRDEANNSGVINESFEGEDGDVICLNSDDIMPVALMETKNREGLNYMVLATECGQGEEKSEGPLGSQESESCGLRKEEKEPHADKDFCQEKQVAYCPSGKPEGLNYACLTHSGYGDGSD</sequence>
<dbReference type="InterPro" id="IPR011988">
    <property type="entry name" value="MHC_II-assoc_invariant_trimer"/>
</dbReference>
<dbReference type="CDD" id="cd05044">
    <property type="entry name" value="PTKc_c-ros"/>
    <property type="match status" value="1"/>
</dbReference>
<evidence type="ECO:0000256" key="3">
    <source>
        <dbReference type="ARBA" id="ARBA00022679"/>
    </source>
</evidence>
<dbReference type="Gene3D" id="2.60.40.10">
    <property type="entry name" value="Immunoglobulins"/>
    <property type="match status" value="1"/>
</dbReference>
<feature type="region of interest" description="Disordered" evidence="18">
    <location>
        <begin position="1"/>
        <end position="40"/>
    </location>
</feature>
<proteinExistence type="evidence at transcript level"/>
<feature type="transmembrane region" description="Helical" evidence="19">
    <location>
        <begin position="321"/>
        <end position="342"/>
    </location>
</feature>
<evidence type="ECO:0000259" key="20">
    <source>
        <dbReference type="PROSITE" id="PS50011"/>
    </source>
</evidence>
<dbReference type="InterPro" id="IPR013783">
    <property type="entry name" value="Ig-like_fold"/>
</dbReference>
<gene>
    <name evidence="21" type="primary">CD74-ROS1_C6;R32</name>
</gene>
<feature type="compositionally biased region" description="Basic and acidic residues" evidence="18">
    <location>
        <begin position="760"/>
        <end position="770"/>
    </location>
</feature>
<keyword evidence="5" id="KW-0732">Signal</keyword>
<evidence type="ECO:0000256" key="18">
    <source>
        <dbReference type="SAM" id="MobiDB-lite"/>
    </source>
</evidence>
<dbReference type="Gene3D" id="1.10.870.10">
    <property type="entry name" value="MHC class II-associated invariant chain, trimerisation domain"/>
    <property type="match status" value="1"/>
</dbReference>
<dbReference type="PROSITE" id="PS50011">
    <property type="entry name" value="PROTEIN_KINASE_DOM"/>
    <property type="match status" value="1"/>
</dbReference>
<evidence type="ECO:0000256" key="5">
    <source>
        <dbReference type="ARBA" id="ARBA00022729"/>
    </source>
</evidence>
<keyword evidence="3" id="KW-0808">Transferase</keyword>
<comment type="catalytic activity">
    <reaction evidence="15 17">
        <text>L-tyrosyl-[protein] + ATP = O-phospho-L-tyrosyl-[protein] + ADP + H(+)</text>
        <dbReference type="Rhea" id="RHEA:10596"/>
        <dbReference type="Rhea" id="RHEA-COMP:10136"/>
        <dbReference type="Rhea" id="RHEA-COMP:20101"/>
        <dbReference type="ChEBI" id="CHEBI:15378"/>
        <dbReference type="ChEBI" id="CHEBI:30616"/>
        <dbReference type="ChEBI" id="CHEBI:46858"/>
        <dbReference type="ChEBI" id="CHEBI:61978"/>
        <dbReference type="ChEBI" id="CHEBI:456216"/>
        <dbReference type="EC" id="2.7.10.1"/>
    </reaction>
</comment>
<reference evidence="21" key="1">
    <citation type="journal article" date="2012" name="Nat. Med.">
        <title>RET, ROS1 and ALK fusions in lung cancer.</title>
        <authorList>
            <person name="Takeuchi K."/>
            <person name="Soda M."/>
            <person name="Togashi Y."/>
            <person name="Suzuki R."/>
            <person name="Sakata S."/>
            <person name="Hatano S."/>
            <person name="Asaka R."/>
            <person name="Hamanaka W."/>
            <person name="Ninomiya H."/>
            <person name="Uehara H."/>
            <person name="Lim Choi Y."/>
            <person name="Satoh Y."/>
            <person name="Okumura S."/>
            <person name="Nakagawa K."/>
            <person name="Mano H."/>
            <person name="Ishikawa Y."/>
        </authorList>
    </citation>
    <scope>NUCLEOTIDE SEQUENCE</scope>
    <source>
        <tissue evidence="21">Lung</tissue>
    </source>
</reference>
<dbReference type="InterPro" id="IPR022339">
    <property type="entry name" value="MHC_II-assoc_invar_chain"/>
</dbReference>
<keyword evidence="4 17" id="KW-0812">Transmembrane</keyword>
<dbReference type="GO" id="GO:0005524">
    <property type="term" value="F:ATP binding"/>
    <property type="evidence" value="ECO:0007669"/>
    <property type="project" value="UniProtKB-UniRule"/>
</dbReference>
<dbReference type="EC" id="2.7.10.1" evidence="17"/>
<dbReference type="InterPro" id="IPR000719">
    <property type="entry name" value="Prot_kinase_dom"/>
</dbReference>
<evidence type="ECO:0000256" key="2">
    <source>
        <dbReference type="ARBA" id="ARBA00022553"/>
    </source>
</evidence>
<dbReference type="GO" id="GO:0019882">
    <property type="term" value="P:antigen processing and presentation"/>
    <property type="evidence" value="ECO:0007669"/>
    <property type="project" value="InterPro"/>
</dbReference>
<dbReference type="InterPro" id="IPR003961">
    <property type="entry name" value="FN3_dom"/>
</dbReference>
<evidence type="ECO:0000256" key="19">
    <source>
        <dbReference type="SAM" id="Phobius"/>
    </source>
</evidence>
<dbReference type="GO" id="GO:0016020">
    <property type="term" value="C:membrane"/>
    <property type="evidence" value="ECO:0007669"/>
    <property type="project" value="UniProtKB-SubCell"/>
</dbReference>
<organism evidence="21">
    <name type="scientific">Homo sapiens</name>
    <name type="common">Human</name>
    <dbReference type="NCBI Taxonomy" id="9606"/>
    <lineage>
        <taxon>Eukaryota</taxon>
        <taxon>Metazoa</taxon>
        <taxon>Chordata</taxon>
        <taxon>Craniata</taxon>
        <taxon>Vertebrata</taxon>
        <taxon>Euteleostomi</taxon>
        <taxon>Mammalia</taxon>
        <taxon>Eutheria</taxon>
        <taxon>Euarchontoglires</taxon>
        <taxon>Primates</taxon>
        <taxon>Haplorrhini</taxon>
        <taxon>Catarrhini</taxon>
        <taxon>Hominidae</taxon>
        <taxon>Homo</taxon>
    </lineage>
</organism>
<dbReference type="InterPro" id="IPR001245">
    <property type="entry name" value="Ser-Thr/Tyr_kinase_cat_dom"/>
</dbReference>
<feature type="region of interest" description="Disordered" evidence="18">
    <location>
        <begin position="743"/>
        <end position="770"/>
    </location>
</feature>
<dbReference type="PRINTS" id="PR01990">
    <property type="entry name" value="CD74ANTIGEN"/>
</dbReference>
<evidence type="ECO:0000313" key="21">
    <source>
        <dbReference type="EMBL" id="BAM95197.1"/>
    </source>
</evidence>
<name>M1VPF6_HUMAN</name>
<dbReference type="PeptideAtlas" id="M1VPF6"/>
<dbReference type="GO" id="GO:0042289">
    <property type="term" value="F:MHC class II protein binding"/>
    <property type="evidence" value="ECO:0007669"/>
    <property type="project" value="InterPro"/>
</dbReference>
<dbReference type="GO" id="GO:0007169">
    <property type="term" value="P:cell surface receptor protein tyrosine kinase signaling pathway"/>
    <property type="evidence" value="ECO:0007669"/>
    <property type="project" value="InterPro"/>
</dbReference>
<dbReference type="InterPro" id="IPR002011">
    <property type="entry name" value="Tyr_kinase_rcpt_2_CS"/>
</dbReference>
<dbReference type="PRINTS" id="PR00109">
    <property type="entry name" value="TYRKINASE"/>
</dbReference>
<evidence type="ECO:0000256" key="8">
    <source>
        <dbReference type="ARBA" id="ARBA00022777"/>
    </source>
</evidence>
<dbReference type="InterPro" id="IPR050122">
    <property type="entry name" value="RTK"/>
</dbReference>
<evidence type="ECO:0000256" key="6">
    <source>
        <dbReference type="ARBA" id="ARBA00022737"/>
    </source>
</evidence>
<dbReference type="InterPro" id="IPR036116">
    <property type="entry name" value="FN3_sf"/>
</dbReference>
<evidence type="ECO:0000256" key="13">
    <source>
        <dbReference type="ARBA" id="ARBA00023170"/>
    </source>
</evidence>
<dbReference type="Gene3D" id="3.30.200.20">
    <property type="entry name" value="Phosphorylase Kinase, domain 1"/>
    <property type="match status" value="1"/>
</dbReference>
<keyword evidence="9 16" id="KW-0067">ATP-binding</keyword>
<dbReference type="Pfam" id="PF08831">
    <property type="entry name" value="MHCassoc_trimer"/>
    <property type="match status" value="1"/>
</dbReference>
<dbReference type="InterPro" id="IPR020635">
    <property type="entry name" value="Tyr_kinase_cat_dom"/>
</dbReference>
<feature type="transmembrane region" description="Helical" evidence="19">
    <location>
        <begin position="48"/>
        <end position="72"/>
    </location>
</feature>
<protein>
    <recommendedName>
        <fullName evidence="17">Tyrosine-protein kinase receptor</fullName>
        <ecNumber evidence="17">2.7.10.1</ecNumber>
    </recommendedName>
</protein>
<comment type="subcellular location">
    <subcellularLocation>
        <location evidence="1">Membrane</location>
        <topology evidence="1">Single-pass type I membrane protein</topology>
    </subcellularLocation>
</comment>
<keyword evidence="12" id="KW-0829">Tyrosine-protein kinase</keyword>
<dbReference type="Pfam" id="PF09307">
    <property type="entry name" value="MHC2-interact"/>
    <property type="match status" value="1"/>
</dbReference>
<feature type="binding site" evidence="16">
    <location>
        <position position="439"/>
    </location>
    <ligand>
        <name>ATP</name>
        <dbReference type="ChEBI" id="CHEBI:30616"/>
    </ligand>
</feature>
<dbReference type="FunFam" id="3.30.200.20:FF:000301">
    <property type="entry name" value="Tyrosine-protein kinase receptor"/>
    <property type="match status" value="1"/>
</dbReference>